<reference evidence="2" key="1">
    <citation type="submission" date="2023-07" db="EMBL/GenBank/DDBJ databases">
        <title>Degradation of tert-butanol by M. austroafricanum TBA100.</title>
        <authorList>
            <person name="Helbich S."/>
            <person name="Vainshtein Y."/>
        </authorList>
    </citation>
    <scope>NUCLEOTIDE SEQUENCE</scope>
    <source>
        <strain evidence="2">TBA100</strain>
    </source>
</reference>
<protein>
    <recommendedName>
        <fullName evidence="4">Secreted protein</fullName>
    </recommendedName>
</protein>
<name>A0ABT8H9K9_MYCAO</name>
<dbReference type="EMBL" id="JAUHTC010000030">
    <property type="protein sequence ID" value="MDN4517434.1"/>
    <property type="molecule type" value="Genomic_DNA"/>
</dbReference>
<keyword evidence="3" id="KW-1185">Reference proteome</keyword>
<evidence type="ECO:0000256" key="1">
    <source>
        <dbReference type="SAM" id="SignalP"/>
    </source>
</evidence>
<dbReference type="Proteomes" id="UP001172687">
    <property type="component" value="Unassembled WGS sequence"/>
</dbReference>
<organism evidence="2 3">
    <name type="scientific">Mycolicibacterium austroafricanum</name>
    <name type="common">Mycobacterium austroafricanum</name>
    <dbReference type="NCBI Taxonomy" id="39687"/>
    <lineage>
        <taxon>Bacteria</taxon>
        <taxon>Bacillati</taxon>
        <taxon>Actinomycetota</taxon>
        <taxon>Actinomycetes</taxon>
        <taxon>Mycobacteriales</taxon>
        <taxon>Mycobacteriaceae</taxon>
        <taxon>Mycolicibacterium</taxon>
    </lineage>
</organism>
<comment type="caution">
    <text evidence="2">The sequence shown here is derived from an EMBL/GenBank/DDBJ whole genome shotgun (WGS) entry which is preliminary data.</text>
</comment>
<evidence type="ECO:0000313" key="2">
    <source>
        <dbReference type="EMBL" id="MDN4517434.1"/>
    </source>
</evidence>
<evidence type="ECO:0000313" key="3">
    <source>
        <dbReference type="Proteomes" id="UP001172687"/>
    </source>
</evidence>
<feature type="chain" id="PRO_5047256862" description="Secreted protein" evidence="1">
    <location>
        <begin position="32"/>
        <end position="96"/>
    </location>
</feature>
<sequence>MNTISRLATTVAVSGALCLAGMAVGSGSAQADTWCPGDYLFTGMPNWDMTVCHEYYWAHKYDLNAPTTLFIEGVPPVPPVPGFCGRDLFTGRPLPC</sequence>
<keyword evidence="1" id="KW-0732">Signal</keyword>
<accession>A0ABT8H9K9</accession>
<feature type="signal peptide" evidence="1">
    <location>
        <begin position="1"/>
        <end position="31"/>
    </location>
</feature>
<gene>
    <name evidence="2" type="ORF">QYF68_06290</name>
</gene>
<dbReference type="RefSeq" id="WP_105388985.1">
    <property type="nucleotide sequence ID" value="NZ_CP070380.1"/>
</dbReference>
<evidence type="ECO:0008006" key="4">
    <source>
        <dbReference type="Google" id="ProtNLM"/>
    </source>
</evidence>
<proteinExistence type="predicted"/>